<evidence type="ECO:0000313" key="7">
    <source>
        <dbReference type="EMBL" id="EED94110.1"/>
    </source>
</evidence>
<dbReference type="InterPro" id="IPR039417">
    <property type="entry name" value="Peptidase_C1A_papain-like"/>
</dbReference>
<accession>B8BWY5</accession>
<dbReference type="InParanoid" id="B8BWY5"/>
<evidence type="ECO:0000256" key="2">
    <source>
        <dbReference type="ARBA" id="ARBA00023145"/>
    </source>
</evidence>
<dbReference type="CDD" id="cd02248">
    <property type="entry name" value="Peptidase_C1A"/>
    <property type="match status" value="1"/>
</dbReference>
<dbReference type="EMBL" id="CM000640">
    <property type="protein sequence ID" value="EED94110.1"/>
    <property type="molecule type" value="Genomic_DNA"/>
</dbReference>
<dbReference type="FunFam" id="3.90.70.10:FF:000494">
    <property type="entry name" value="Uncharacterized protein"/>
    <property type="match status" value="1"/>
</dbReference>
<dbReference type="KEGG" id="tps:THAPSDRAFT_3148"/>
<feature type="signal peptide" evidence="4">
    <location>
        <begin position="1"/>
        <end position="18"/>
    </location>
</feature>
<comment type="similarity">
    <text evidence="1">Belongs to the peptidase C1 family.</text>
</comment>
<dbReference type="STRING" id="35128.B8BWY5"/>
<dbReference type="GO" id="GO:0051603">
    <property type="term" value="P:proteolysis involved in protein catabolic process"/>
    <property type="evidence" value="ECO:0000318"/>
    <property type="project" value="GO_Central"/>
</dbReference>
<dbReference type="eggNOG" id="KOG1543">
    <property type="taxonomic scope" value="Eukaryota"/>
</dbReference>
<keyword evidence="8" id="KW-1185">Reference proteome</keyword>
<evidence type="ECO:0000256" key="4">
    <source>
        <dbReference type="SAM" id="SignalP"/>
    </source>
</evidence>
<dbReference type="GeneID" id="7442474"/>
<sequence length="415" mass="45242">MNRLHNVLFLSLAVVAAAASSATTTTSPPRANELDANYTFEQYLANFDKSYSNPDEFTRRSRIFNNNLQIILNHNKGRDMDSSGRVKEGFVMGVNQFTDVERSELPMGYNKGLHPAWRSQTESVTVSATERWLGGTTSYSQPPSFKMDDVDDLPKSVDWSNEGVVNEAPDQGGCGSCWAFAATAAVESHLAIATGEDPIVLSEMNLLECSPNPDHCGGKGKCDGATPELAWNYVADMTANKKGGMFNLNDVPYNGENEKCQGLIDNQTPVVGIQGWTLLPSNDYKATMNAVGPVVLAVAASDWSLYESGIFESKESTVNHAVFLVGYGTDEETGEDYYLIRNSWGPDFGEGGFIRVKRTDNDSNVCQMDDKPLVGIQCALDDNGNKIEDVQPVKVCANSAVLFDVSYPVGVHHIE</sequence>
<dbReference type="InterPro" id="IPR000668">
    <property type="entry name" value="Peptidase_C1A_C"/>
</dbReference>
<dbReference type="SUPFAM" id="SSF54001">
    <property type="entry name" value="Cysteine proteinases"/>
    <property type="match status" value="1"/>
</dbReference>
<dbReference type="InterPro" id="IPR013128">
    <property type="entry name" value="Peptidase_C1A"/>
</dbReference>
<evidence type="ECO:0000256" key="3">
    <source>
        <dbReference type="ARBA" id="ARBA00023157"/>
    </source>
</evidence>
<dbReference type="PANTHER" id="PTHR12411">
    <property type="entry name" value="CYSTEINE PROTEASE FAMILY C1-RELATED"/>
    <property type="match status" value="1"/>
</dbReference>
<dbReference type="PROSITE" id="PS00639">
    <property type="entry name" value="THIOL_PROTEASE_HIS"/>
    <property type="match status" value="1"/>
</dbReference>
<keyword evidence="3" id="KW-1015">Disulfide bond</keyword>
<reference evidence="7 8" key="1">
    <citation type="journal article" date="2004" name="Science">
        <title>The genome of the diatom Thalassiosira pseudonana: ecology, evolution, and metabolism.</title>
        <authorList>
            <person name="Armbrust E.V."/>
            <person name="Berges J.A."/>
            <person name="Bowler C."/>
            <person name="Green B.R."/>
            <person name="Martinez D."/>
            <person name="Putnam N.H."/>
            <person name="Zhou S."/>
            <person name="Allen A.E."/>
            <person name="Apt K.E."/>
            <person name="Bechner M."/>
            <person name="Brzezinski M.A."/>
            <person name="Chaal B.K."/>
            <person name="Chiovitti A."/>
            <person name="Davis A.K."/>
            <person name="Demarest M.S."/>
            <person name="Detter J.C."/>
            <person name="Glavina T."/>
            <person name="Goodstein D."/>
            <person name="Hadi M.Z."/>
            <person name="Hellsten U."/>
            <person name="Hildebrand M."/>
            <person name="Jenkins B.D."/>
            <person name="Jurka J."/>
            <person name="Kapitonov V.V."/>
            <person name="Kroger N."/>
            <person name="Lau W.W."/>
            <person name="Lane T.W."/>
            <person name="Larimer F.W."/>
            <person name="Lippmeier J.C."/>
            <person name="Lucas S."/>
            <person name="Medina M."/>
            <person name="Montsant A."/>
            <person name="Obornik M."/>
            <person name="Parker M.S."/>
            <person name="Palenik B."/>
            <person name="Pazour G.J."/>
            <person name="Richardson P.M."/>
            <person name="Rynearson T.A."/>
            <person name="Saito M.A."/>
            <person name="Schwartz D.C."/>
            <person name="Thamatrakoln K."/>
            <person name="Valentin K."/>
            <person name="Vardi A."/>
            <person name="Wilkerson F.P."/>
            <person name="Rokhsar D.S."/>
        </authorList>
    </citation>
    <scope>NUCLEOTIDE SEQUENCE [LARGE SCALE GENOMIC DNA]</scope>
    <source>
        <strain evidence="7 8">CCMP1335</strain>
    </source>
</reference>
<feature type="domain" description="Peptidase C1A papain C-terminal" evidence="5">
    <location>
        <begin position="153"/>
        <end position="376"/>
    </location>
</feature>
<dbReference type="InterPro" id="IPR013201">
    <property type="entry name" value="Prot_inhib_I29"/>
</dbReference>
<dbReference type="SMART" id="SM00645">
    <property type="entry name" value="Pept_C1"/>
    <property type="match status" value="1"/>
</dbReference>
<organism evidence="7 8">
    <name type="scientific">Thalassiosira pseudonana</name>
    <name type="common">Marine diatom</name>
    <name type="synonym">Cyclotella nana</name>
    <dbReference type="NCBI Taxonomy" id="35128"/>
    <lineage>
        <taxon>Eukaryota</taxon>
        <taxon>Sar</taxon>
        <taxon>Stramenopiles</taxon>
        <taxon>Ochrophyta</taxon>
        <taxon>Bacillariophyta</taxon>
        <taxon>Coscinodiscophyceae</taxon>
        <taxon>Thalassiosirophycidae</taxon>
        <taxon>Thalassiosirales</taxon>
        <taxon>Thalassiosiraceae</taxon>
        <taxon>Thalassiosira</taxon>
    </lineage>
</organism>
<dbReference type="GO" id="GO:0004197">
    <property type="term" value="F:cysteine-type endopeptidase activity"/>
    <property type="evidence" value="ECO:0000318"/>
    <property type="project" value="GO_Central"/>
</dbReference>
<protein>
    <submittedName>
        <fullName evidence="7">Uncharacterized protein</fullName>
    </submittedName>
</protein>
<dbReference type="PRINTS" id="PR00705">
    <property type="entry name" value="PAPAIN"/>
</dbReference>
<dbReference type="Pfam" id="PF08246">
    <property type="entry name" value="Inhibitor_I29"/>
    <property type="match status" value="1"/>
</dbReference>
<dbReference type="GO" id="GO:0005764">
    <property type="term" value="C:lysosome"/>
    <property type="evidence" value="ECO:0000318"/>
    <property type="project" value="GO_Central"/>
</dbReference>
<gene>
    <name evidence="7" type="ORF">THAPSDRAFT_3148</name>
</gene>
<evidence type="ECO:0000256" key="1">
    <source>
        <dbReference type="ARBA" id="ARBA00008455"/>
    </source>
</evidence>
<dbReference type="SMART" id="SM00848">
    <property type="entry name" value="Inhibitor_I29"/>
    <property type="match status" value="1"/>
</dbReference>
<evidence type="ECO:0000259" key="6">
    <source>
        <dbReference type="SMART" id="SM00848"/>
    </source>
</evidence>
<dbReference type="Gene3D" id="3.90.70.10">
    <property type="entry name" value="Cysteine proteinases"/>
    <property type="match status" value="1"/>
</dbReference>
<dbReference type="InterPro" id="IPR025660">
    <property type="entry name" value="Pept_his_AS"/>
</dbReference>
<keyword evidence="2" id="KW-0865">Zymogen</keyword>
<dbReference type="PaxDb" id="35128-Thaps3148"/>
<evidence type="ECO:0000259" key="5">
    <source>
        <dbReference type="SMART" id="SM00645"/>
    </source>
</evidence>
<name>B8BWY5_THAPS</name>
<dbReference type="Proteomes" id="UP000001449">
    <property type="component" value="Chromosome 3"/>
</dbReference>
<proteinExistence type="inferred from homology"/>
<reference evidence="7 8" key="2">
    <citation type="journal article" date="2008" name="Nature">
        <title>The Phaeodactylum genome reveals the evolutionary history of diatom genomes.</title>
        <authorList>
            <person name="Bowler C."/>
            <person name="Allen A.E."/>
            <person name="Badger J.H."/>
            <person name="Grimwood J."/>
            <person name="Jabbari K."/>
            <person name="Kuo A."/>
            <person name="Maheswari U."/>
            <person name="Martens C."/>
            <person name="Maumus F."/>
            <person name="Otillar R.P."/>
            <person name="Rayko E."/>
            <person name="Salamov A."/>
            <person name="Vandepoele K."/>
            <person name="Beszteri B."/>
            <person name="Gruber A."/>
            <person name="Heijde M."/>
            <person name="Katinka M."/>
            <person name="Mock T."/>
            <person name="Valentin K."/>
            <person name="Verret F."/>
            <person name="Berges J.A."/>
            <person name="Brownlee C."/>
            <person name="Cadoret J.P."/>
            <person name="Chiovitti A."/>
            <person name="Choi C.J."/>
            <person name="Coesel S."/>
            <person name="De Martino A."/>
            <person name="Detter J.C."/>
            <person name="Durkin C."/>
            <person name="Falciatore A."/>
            <person name="Fournet J."/>
            <person name="Haruta M."/>
            <person name="Huysman M.J."/>
            <person name="Jenkins B.D."/>
            <person name="Jiroutova K."/>
            <person name="Jorgensen R.E."/>
            <person name="Joubert Y."/>
            <person name="Kaplan A."/>
            <person name="Kroger N."/>
            <person name="Kroth P.G."/>
            <person name="La Roche J."/>
            <person name="Lindquist E."/>
            <person name="Lommer M."/>
            <person name="Martin-Jezequel V."/>
            <person name="Lopez P.J."/>
            <person name="Lucas S."/>
            <person name="Mangogna M."/>
            <person name="McGinnis K."/>
            <person name="Medlin L.K."/>
            <person name="Montsant A."/>
            <person name="Oudot-Le Secq M.P."/>
            <person name="Napoli C."/>
            <person name="Obornik M."/>
            <person name="Parker M.S."/>
            <person name="Petit J.L."/>
            <person name="Porcel B.M."/>
            <person name="Poulsen N."/>
            <person name="Robison M."/>
            <person name="Rychlewski L."/>
            <person name="Rynearson T.A."/>
            <person name="Schmutz J."/>
            <person name="Shapiro H."/>
            <person name="Siaut M."/>
            <person name="Stanley M."/>
            <person name="Sussman M.R."/>
            <person name="Taylor A.R."/>
            <person name="Vardi A."/>
            <person name="von Dassow P."/>
            <person name="Vyverman W."/>
            <person name="Willis A."/>
            <person name="Wyrwicz L.S."/>
            <person name="Rokhsar D.S."/>
            <person name="Weissenbach J."/>
            <person name="Armbrust E.V."/>
            <person name="Green B.R."/>
            <person name="Van de Peer Y."/>
            <person name="Grigoriev I.V."/>
        </authorList>
    </citation>
    <scope>NUCLEOTIDE SEQUENCE [LARGE SCALE GENOMIC DNA]</scope>
    <source>
        <strain evidence="7 8">CCMP1335</strain>
    </source>
</reference>
<dbReference type="InterPro" id="IPR038765">
    <property type="entry name" value="Papain-like_cys_pep_sf"/>
</dbReference>
<dbReference type="PROSITE" id="PS00139">
    <property type="entry name" value="THIOL_PROTEASE_CYS"/>
    <property type="match status" value="1"/>
</dbReference>
<dbReference type="Pfam" id="PF00112">
    <property type="entry name" value="Peptidase_C1"/>
    <property type="match status" value="1"/>
</dbReference>
<dbReference type="RefSeq" id="XP_002288674.1">
    <property type="nucleotide sequence ID" value="XM_002288638.1"/>
</dbReference>
<feature type="domain" description="Cathepsin propeptide inhibitor" evidence="6">
    <location>
        <begin position="40"/>
        <end position="105"/>
    </location>
</feature>
<dbReference type="OMA" id="PRRGHSM"/>
<keyword evidence="4" id="KW-0732">Signal</keyword>
<dbReference type="HOGENOM" id="CLU_012184_1_2_1"/>
<evidence type="ECO:0000313" key="8">
    <source>
        <dbReference type="Proteomes" id="UP000001449"/>
    </source>
</evidence>
<dbReference type="InterPro" id="IPR000169">
    <property type="entry name" value="Pept_cys_AS"/>
</dbReference>
<feature type="chain" id="PRO_5018574187" evidence="4">
    <location>
        <begin position="19"/>
        <end position="415"/>
    </location>
</feature>
<dbReference type="GO" id="GO:0005615">
    <property type="term" value="C:extracellular space"/>
    <property type="evidence" value="ECO:0000318"/>
    <property type="project" value="GO_Central"/>
</dbReference>
<dbReference type="AlphaFoldDB" id="B8BWY5"/>